<feature type="domain" description="HTH CENPB-type" evidence="7">
    <location>
        <begin position="63"/>
        <end position="133"/>
    </location>
</feature>
<dbReference type="Gene3D" id="1.10.10.60">
    <property type="entry name" value="Homeodomain-like"/>
    <property type="match status" value="2"/>
</dbReference>
<evidence type="ECO:0000313" key="12">
    <source>
        <dbReference type="RefSeq" id="XP_035827316.1"/>
    </source>
</evidence>
<proteinExistence type="predicted"/>
<dbReference type="RefSeq" id="XP_005104808.1">
    <property type="nucleotide sequence ID" value="XM_005104751.3"/>
</dbReference>
<evidence type="ECO:0000256" key="1">
    <source>
        <dbReference type="ARBA" id="ARBA00004123"/>
    </source>
</evidence>
<evidence type="ECO:0000256" key="2">
    <source>
        <dbReference type="ARBA" id="ARBA00023125"/>
    </source>
</evidence>
<feature type="DNA-binding region" description="H-T-H motif" evidence="4">
    <location>
        <begin position="29"/>
        <end position="49"/>
    </location>
</feature>
<dbReference type="RefSeq" id="XP_005104807.1">
    <property type="nucleotide sequence ID" value="XM_005104750.3"/>
</dbReference>
<reference evidence="9 10" key="1">
    <citation type="submission" date="2025-05" db="UniProtKB">
        <authorList>
            <consortium name="RefSeq"/>
        </authorList>
    </citation>
    <scope>IDENTIFICATION</scope>
</reference>
<evidence type="ECO:0000313" key="10">
    <source>
        <dbReference type="RefSeq" id="XP_005104808.1"/>
    </source>
</evidence>
<organism evidence="8 10">
    <name type="scientific">Aplysia californica</name>
    <name type="common">California sea hare</name>
    <dbReference type="NCBI Taxonomy" id="6500"/>
    <lineage>
        <taxon>Eukaryota</taxon>
        <taxon>Metazoa</taxon>
        <taxon>Spiralia</taxon>
        <taxon>Lophotrochozoa</taxon>
        <taxon>Mollusca</taxon>
        <taxon>Gastropoda</taxon>
        <taxon>Heterobranchia</taxon>
        <taxon>Euthyneura</taxon>
        <taxon>Tectipleura</taxon>
        <taxon>Aplysiida</taxon>
        <taxon>Aplysioidea</taxon>
        <taxon>Aplysiidae</taxon>
        <taxon>Aplysia</taxon>
    </lineage>
</organism>
<dbReference type="InterPro" id="IPR007889">
    <property type="entry name" value="HTH_Psq"/>
</dbReference>
<evidence type="ECO:0000259" key="7">
    <source>
        <dbReference type="PROSITE" id="PS51253"/>
    </source>
</evidence>
<evidence type="ECO:0000256" key="3">
    <source>
        <dbReference type="ARBA" id="ARBA00023242"/>
    </source>
</evidence>
<evidence type="ECO:0000256" key="5">
    <source>
        <dbReference type="SAM" id="MobiDB-lite"/>
    </source>
</evidence>
<keyword evidence="2 4" id="KW-0238">DNA-binding</keyword>
<dbReference type="PANTHER" id="PTHR19303">
    <property type="entry name" value="TRANSPOSON"/>
    <property type="match status" value="1"/>
</dbReference>
<dbReference type="SMART" id="SM00674">
    <property type="entry name" value="CENPB"/>
    <property type="match status" value="1"/>
</dbReference>
<dbReference type="InterPro" id="IPR050863">
    <property type="entry name" value="CenT-Element_Derived"/>
</dbReference>
<dbReference type="Proteomes" id="UP000694888">
    <property type="component" value="Unplaced"/>
</dbReference>
<dbReference type="Pfam" id="PF03221">
    <property type="entry name" value="HTH_Tnp_Tc5"/>
    <property type="match status" value="1"/>
</dbReference>
<dbReference type="PROSITE" id="PS50960">
    <property type="entry name" value="HTH_PSQ"/>
    <property type="match status" value="1"/>
</dbReference>
<dbReference type="RefSeq" id="XP_035827316.1">
    <property type="nucleotide sequence ID" value="XM_035971423.1"/>
</dbReference>
<dbReference type="Pfam" id="PF03184">
    <property type="entry name" value="DDE_1"/>
    <property type="match status" value="1"/>
</dbReference>
<evidence type="ECO:0000259" key="6">
    <source>
        <dbReference type="PROSITE" id="PS50960"/>
    </source>
</evidence>
<dbReference type="GeneID" id="101856449"/>
<dbReference type="InterPro" id="IPR004875">
    <property type="entry name" value="DDE_SF_endonuclease_dom"/>
</dbReference>
<keyword evidence="3 4" id="KW-0539">Nucleus</keyword>
<protein>
    <submittedName>
        <fullName evidence="9 10">Tigger transposable element-derived protein 4</fullName>
    </submittedName>
</protein>
<dbReference type="PROSITE" id="PS51253">
    <property type="entry name" value="HTH_CENPB"/>
    <property type="match status" value="1"/>
</dbReference>
<feature type="domain" description="HTH psq-type" evidence="6">
    <location>
        <begin position="1"/>
        <end position="53"/>
    </location>
</feature>
<evidence type="ECO:0000256" key="4">
    <source>
        <dbReference type="PROSITE-ProRule" id="PRU00320"/>
    </source>
</evidence>
<sequence>MAEKRKLNCLTFEKKREILTLVDKKTMSKTDICKQFNIPKSTLSTFIKDRDKINSRSEACQPNRKKQRTVKSDAIEKSLFVWFKQARAMAIPISGPILMAKAEEIGTEMGLDFKSNTGWLDRFKKRYGILYKYKTVCGESAAVKTESLTPVESRTKGLLTLLRDFEPRDIYSADETGLFYRCLPFNTLALKGEKCSDGKAPKNRLTVLVAANMDGSDKLPLLIIGKFDRLRCFKYCKYLPLQYKANKKSWMTAALFESWVRSLDASFKCEGRKIALVVDNCLAHPDIDDLHAVTLMRLPSNTTSVLQPCDQGIIASLKKHYRTIVLRKLIAYTDHGKSADTFEMSILDAMYELKAAWNLVSSATVANCFRLAGFVVGSEQPPDDATPTADINKETPTSPAPTCYGTDDLFEAMAKKFLPPGVSLKDFFSVDDAVETTGQLSTEEICASVNVTDSEEQEQDDSPTPSSIPTVAEAREALQKLREFIQAHDFSQAEQYVNVLGNVSSDIEMVSLKRRKQSSITDFFQKV</sequence>
<dbReference type="SUPFAM" id="SSF46689">
    <property type="entry name" value="Homeodomain-like"/>
    <property type="match status" value="2"/>
</dbReference>
<dbReference type="InterPro" id="IPR009057">
    <property type="entry name" value="Homeodomain-like_sf"/>
</dbReference>
<gene>
    <name evidence="9 10 11 12" type="primary">LOC101856449</name>
</gene>
<dbReference type="InterPro" id="IPR006600">
    <property type="entry name" value="HTH_CenpB_DNA-bd_dom"/>
</dbReference>
<evidence type="ECO:0000313" key="8">
    <source>
        <dbReference type="Proteomes" id="UP000694888"/>
    </source>
</evidence>
<evidence type="ECO:0000313" key="9">
    <source>
        <dbReference type="RefSeq" id="XP_005104807.1"/>
    </source>
</evidence>
<name>A0ABM0JYX6_APLCA</name>
<dbReference type="PANTHER" id="PTHR19303:SF73">
    <property type="entry name" value="PROTEIN PDC2"/>
    <property type="match status" value="1"/>
</dbReference>
<dbReference type="Pfam" id="PF04218">
    <property type="entry name" value="CENP-B_N"/>
    <property type="match status" value="1"/>
</dbReference>
<accession>A0ABM0JYX6</accession>
<evidence type="ECO:0000313" key="11">
    <source>
        <dbReference type="RefSeq" id="XP_005104809.1"/>
    </source>
</evidence>
<dbReference type="RefSeq" id="XP_005104809.1">
    <property type="nucleotide sequence ID" value="XM_005104752.3"/>
</dbReference>
<feature type="region of interest" description="Disordered" evidence="5">
    <location>
        <begin position="379"/>
        <end position="400"/>
    </location>
</feature>
<comment type="subcellular location">
    <subcellularLocation>
        <location evidence="1 4">Nucleus</location>
    </subcellularLocation>
</comment>
<keyword evidence="8" id="KW-1185">Reference proteome</keyword>